<evidence type="ECO:0000256" key="3">
    <source>
        <dbReference type="ARBA" id="ARBA00022552"/>
    </source>
</evidence>
<protein>
    <recommendedName>
        <fullName evidence="7">U3 small nucleolar ribonucleoprotein protein MPP10</fullName>
    </recommendedName>
</protein>
<name>A0AAX4NYZ1_9CHLO</name>
<evidence type="ECO:0000256" key="2">
    <source>
        <dbReference type="ARBA" id="ARBA00022517"/>
    </source>
</evidence>
<sequence length="620" mass="67978">MTRDLETPALARILEAGPGDFVGRDAGDKEEFCGVARTAVAGLWNATLGLAVDPKTRKRHGLEKIFVEGFDAEQIWCQLDQQTPKLLKSIDKQLERIEEAGNAARLEDEDGGSESESGESGGEPASSDDSQFDEFLTHELAEEAAKSDSSLDDSGSSSSDVSDDEGDGEDPDVSSESNSSEDEDEEEEGDLLPTEDQFFRLGQMEDFVQQAEELYEREQMGEDNDDDDEESDEEGEVGTDDSEDERVRGLMYGDYFAKRAGGRRKSVRFAEDVGEEEEEEQEDFATVGGVADPAAGVGPEEEDSGEGEKKSRQEVRAERMERRIKRLEDANMAEAHWSMRGEVKASQRPENSLLEVDLDFQHSSEPPIEPTQEIADELEDIIKTRIVEGRFDDVIPAVLPDASAEARTLEGEELDDKKATRGLAEVYESEFMQARGLSDVEDKQRRKQEACWTLYRSIAARLDALSHFQFTPKPQAESVGDPNAAPSAPAVAMEEVGLEALSTAGTLAPGEVKARSKGLEKAEGELETKERKARRRSNKKRGRKEAKGKAEEAAPRRKVGRKDGESPAPTGGERIRYAKSGDVFKLLQEREEAAAARGGSGGKPAAPERDAGRRGAGYKL</sequence>
<keyword evidence="3 7" id="KW-0698">rRNA processing</keyword>
<feature type="compositionally biased region" description="Basic residues" evidence="8">
    <location>
        <begin position="531"/>
        <end position="544"/>
    </location>
</feature>
<dbReference type="InterPro" id="IPR012173">
    <property type="entry name" value="Mpp10"/>
</dbReference>
<keyword evidence="5 7" id="KW-0687">Ribonucleoprotein</keyword>
<feature type="compositionally biased region" description="Basic and acidic residues" evidence="8">
    <location>
        <begin position="135"/>
        <end position="146"/>
    </location>
</feature>
<evidence type="ECO:0000256" key="4">
    <source>
        <dbReference type="ARBA" id="ARBA00023242"/>
    </source>
</evidence>
<feature type="compositionally biased region" description="Basic and acidic residues" evidence="8">
    <location>
        <begin position="512"/>
        <end position="530"/>
    </location>
</feature>
<dbReference type="Pfam" id="PF04006">
    <property type="entry name" value="Mpp10"/>
    <property type="match status" value="1"/>
</dbReference>
<feature type="region of interest" description="Disordered" evidence="8">
    <location>
        <begin position="101"/>
        <end position="248"/>
    </location>
</feature>
<dbReference type="GO" id="GO:0032040">
    <property type="term" value="C:small-subunit processome"/>
    <property type="evidence" value="ECO:0007669"/>
    <property type="project" value="TreeGrafter"/>
</dbReference>
<dbReference type="PANTHER" id="PTHR17039">
    <property type="entry name" value="U3 SMALL NUCLEOLAR RIBONUCLEOPROTEIN PROTEIN MPP10"/>
    <property type="match status" value="1"/>
</dbReference>
<gene>
    <name evidence="9" type="ORF">HKI87_01g03140</name>
</gene>
<feature type="compositionally biased region" description="Acidic residues" evidence="8">
    <location>
        <begin position="107"/>
        <end position="117"/>
    </location>
</feature>
<evidence type="ECO:0000256" key="5">
    <source>
        <dbReference type="ARBA" id="ARBA00023274"/>
    </source>
</evidence>
<accession>A0AAX4NYZ1</accession>
<dbReference type="GO" id="GO:0006364">
    <property type="term" value="P:rRNA processing"/>
    <property type="evidence" value="ECO:0007669"/>
    <property type="project" value="UniProtKB-KW"/>
</dbReference>
<evidence type="ECO:0000313" key="10">
    <source>
        <dbReference type="Proteomes" id="UP001472866"/>
    </source>
</evidence>
<dbReference type="GO" id="GO:0005732">
    <property type="term" value="C:sno(s)RNA-containing ribonucleoprotein complex"/>
    <property type="evidence" value="ECO:0007669"/>
    <property type="project" value="UniProtKB-UniRule"/>
</dbReference>
<dbReference type="AlphaFoldDB" id="A0AAX4NYZ1"/>
<feature type="compositionally biased region" description="Low complexity" evidence="8">
    <location>
        <begin position="285"/>
        <end position="298"/>
    </location>
</feature>
<feature type="region of interest" description="Disordered" evidence="8">
    <location>
        <begin position="263"/>
        <end position="318"/>
    </location>
</feature>
<dbReference type="GO" id="GO:0034457">
    <property type="term" value="C:Mpp10 complex"/>
    <property type="evidence" value="ECO:0007669"/>
    <property type="project" value="UniProtKB-UniRule"/>
</dbReference>
<dbReference type="PIRSF" id="PIRSF017300">
    <property type="entry name" value="snoRNP_Mpp10"/>
    <property type="match status" value="1"/>
</dbReference>
<feature type="compositionally biased region" description="Acidic residues" evidence="8">
    <location>
        <begin position="161"/>
        <end position="190"/>
    </location>
</feature>
<dbReference type="EMBL" id="CP151501">
    <property type="protein sequence ID" value="WZN58790.1"/>
    <property type="molecule type" value="Genomic_DNA"/>
</dbReference>
<dbReference type="PANTHER" id="PTHR17039:SF0">
    <property type="entry name" value="U3 SMALL NUCLEOLAR RIBONUCLEOPROTEIN PROTEIN MPP10"/>
    <property type="match status" value="1"/>
</dbReference>
<evidence type="ECO:0000313" key="9">
    <source>
        <dbReference type="EMBL" id="WZN58790.1"/>
    </source>
</evidence>
<evidence type="ECO:0000256" key="7">
    <source>
        <dbReference type="PIRNR" id="PIRNR017300"/>
    </source>
</evidence>
<keyword evidence="4 7" id="KW-0539">Nucleus</keyword>
<feature type="compositionally biased region" description="Acidic residues" evidence="8">
    <location>
        <begin position="272"/>
        <end position="283"/>
    </location>
</feature>
<comment type="function">
    <text evidence="7">Involved in nucleolar processing of pre-18S ribosomal RNA.</text>
</comment>
<feature type="compositionally biased region" description="Basic and acidic residues" evidence="8">
    <location>
        <begin position="306"/>
        <end position="318"/>
    </location>
</feature>
<comment type="similarity">
    <text evidence="6 7">Belongs to the MPP10 family.</text>
</comment>
<comment type="subcellular location">
    <subcellularLocation>
        <location evidence="1 7">Nucleus</location>
        <location evidence="1 7">Nucleolus</location>
    </subcellularLocation>
</comment>
<reference evidence="9 10" key="1">
    <citation type="submission" date="2024-03" db="EMBL/GenBank/DDBJ databases">
        <title>Complete genome sequence of the green alga Chloropicon roscoffensis RCC1871.</title>
        <authorList>
            <person name="Lemieux C."/>
            <person name="Pombert J.-F."/>
            <person name="Otis C."/>
            <person name="Turmel M."/>
        </authorList>
    </citation>
    <scope>NUCLEOTIDE SEQUENCE [LARGE SCALE GENOMIC DNA]</scope>
    <source>
        <strain evidence="9 10">RCC1871</strain>
    </source>
</reference>
<evidence type="ECO:0000256" key="6">
    <source>
        <dbReference type="ARBA" id="ARBA00029455"/>
    </source>
</evidence>
<keyword evidence="10" id="KW-1185">Reference proteome</keyword>
<feature type="compositionally biased region" description="Basic and acidic residues" evidence="8">
    <location>
        <begin position="545"/>
        <end position="565"/>
    </location>
</feature>
<dbReference type="Proteomes" id="UP001472866">
    <property type="component" value="Chromosome 01"/>
</dbReference>
<organism evidence="9 10">
    <name type="scientific">Chloropicon roscoffensis</name>
    <dbReference type="NCBI Taxonomy" id="1461544"/>
    <lineage>
        <taxon>Eukaryota</taxon>
        <taxon>Viridiplantae</taxon>
        <taxon>Chlorophyta</taxon>
        <taxon>Chloropicophyceae</taxon>
        <taxon>Chloropicales</taxon>
        <taxon>Chloropicaceae</taxon>
        <taxon>Chloropicon</taxon>
    </lineage>
</organism>
<feature type="region of interest" description="Disordered" evidence="8">
    <location>
        <begin position="502"/>
        <end position="620"/>
    </location>
</feature>
<proteinExistence type="inferred from homology"/>
<feature type="compositionally biased region" description="Acidic residues" evidence="8">
    <location>
        <begin position="221"/>
        <end position="244"/>
    </location>
</feature>
<evidence type="ECO:0000256" key="1">
    <source>
        <dbReference type="ARBA" id="ARBA00004604"/>
    </source>
</evidence>
<keyword evidence="2 7" id="KW-0690">Ribosome biogenesis</keyword>
<evidence type="ECO:0000256" key="8">
    <source>
        <dbReference type="SAM" id="MobiDB-lite"/>
    </source>
</evidence>